<evidence type="ECO:0000259" key="8">
    <source>
        <dbReference type="PROSITE" id="PS50110"/>
    </source>
</evidence>
<dbReference type="SMART" id="SM00862">
    <property type="entry name" value="Trans_reg_C"/>
    <property type="match status" value="1"/>
</dbReference>
<dbReference type="InterPro" id="IPR011006">
    <property type="entry name" value="CheY-like_superfamily"/>
</dbReference>
<keyword evidence="2" id="KW-0902">Two-component regulatory system</keyword>
<gene>
    <name evidence="10" type="ORF">HDA30_001159</name>
</gene>
<dbReference type="CDD" id="cd17574">
    <property type="entry name" value="REC_OmpR"/>
    <property type="match status" value="1"/>
</dbReference>
<dbReference type="CDD" id="cd00383">
    <property type="entry name" value="trans_reg_C"/>
    <property type="match status" value="1"/>
</dbReference>
<dbReference type="GO" id="GO:0005829">
    <property type="term" value="C:cytosol"/>
    <property type="evidence" value="ECO:0007669"/>
    <property type="project" value="TreeGrafter"/>
</dbReference>
<dbReference type="InterPro" id="IPR016032">
    <property type="entry name" value="Sig_transdc_resp-reg_C-effctor"/>
</dbReference>
<evidence type="ECO:0000313" key="11">
    <source>
        <dbReference type="Proteomes" id="UP000540191"/>
    </source>
</evidence>
<keyword evidence="4 7" id="KW-0238">DNA-binding</keyword>
<dbReference type="EMBL" id="JACHNA010000001">
    <property type="protein sequence ID" value="MBB4735651.1"/>
    <property type="molecule type" value="Genomic_DNA"/>
</dbReference>
<reference evidence="10 11" key="1">
    <citation type="submission" date="2020-08" db="EMBL/GenBank/DDBJ databases">
        <title>Sequencing the genomes of 1000 actinobacteria strains.</title>
        <authorList>
            <person name="Klenk H.-P."/>
        </authorList>
    </citation>
    <scope>NUCLEOTIDE SEQUENCE [LARGE SCALE GENOMIC DNA]</scope>
    <source>
        <strain evidence="10 11">DSM 23974</strain>
    </source>
</reference>
<feature type="domain" description="OmpR/PhoB-type" evidence="9">
    <location>
        <begin position="131"/>
        <end position="225"/>
    </location>
</feature>
<accession>A0A7W7GNZ9</accession>
<organism evidence="10 11">
    <name type="scientific">Micrococcus cohnii</name>
    <dbReference type="NCBI Taxonomy" id="993416"/>
    <lineage>
        <taxon>Bacteria</taxon>
        <taxon>Bacillati</taxon>
        <taxon>Actinomycetota</taxon>
        <taxon>Actinomycetes</taxon>
        <taxon>Micrococcales</taxon>
        <taxon>Micrococcaceae</taxon>
        <taxon>Micrococcus</taxon>
    </lineage>
</organism>
<dbReference type="GO" id="GO:0000976">
    <property type="term" value="F:transcription cis-regulatory region binding"/>
    <property type="evidence" value="ECO:0007669"/>
    <property type="project" value="TreeGrafter"/>
</dbReference>
<proteinExistence type="predicted"/>
<dbReference type="Pfam" id="PF00072">
    <property type="entry name" value="Response_reg"/>
    <property type="match status" value="1"/>
</dbReference>
<dbReference type="SMART" id="SM00448">
    <property type="entry name" value="REC"/>
    <property type="match status" value="1"/>
</dbReference>
<dbReference type="Proteomes" id="UP000540191">
    <property type="component" value="Unassembled WGS sequence"/>
</dbReference>
<evidence type="ECO:0000256" key="6">
    <source>
        <dbReference type="PROSITE-ProRule" id="PRU00169"/>
    </source>
</evidence>
<protein>
    <submittedName>
        <fullName evidence="10">DNA-binding response OmpR family regulator</fullName>
    </submittedName>
</protein>
<dbReference type="GO" id="GO:0032993">
    <property type="term" value="C:protein-DNA complex"/>
    <property type="evidence" value="ECO:0007669"/>
    <property type="project" value="TreeGrafter"/>
</dbReference>
<feature type="modified residue" description="4-aspartylphosphate" evidence="6">
    <location>
        <position position="52"/>
    </location>
</feature>
<evidence type="ECO:0000256" key="5">
    <source>
        <dbReference type="ARBA" id="ARBA00023163"/>
    </source>
</evidence>
<evidence type="ECO:0000259" key="9">
    <source>
        <dbReference type="PROSITE" id="PS51755"/>
    </source>
</evidence>
<evidence type="ECO:0000256" key="1">
    <source>
        <dbReference type="ARBA" id="ARBA00022553"/>
    </source>
</evidence>
<dbReference type="PANTHER" id="PTHR48111">
    <property type="entry name" value="REGULATOR OF RPOS"/>
    <property type="match status" value="1"/>
</dbReference>
<dbReference type="InterPro" id="IPR036388">
    <property type="entry name" value="WH-like_DNA-bd_sf"/>
</dbReference>
<dbReference type="AlphaFoldDB" id="A0A7W7GNZ9"/>
<keyword evidence="1 6" id="KW-0597">Phosphoprotein</keyword>
<sequence length="234" mass="25600">MTPILMIEDEPRIQRFVSKGLSAEGFSVTCASTGAEGLGLALTGAFELIILDLGLPDVDGFELLTRLRRQDPTVPVIILTARSSAQDTVEGLTSGADDYMSKPFRFAELLARVRLRLRASAPAAPEESVPDPVLRHADLELDPLAHRVRVAGRAVELSAREFSLAEEFLRHPGQALSREQLLDAVWGYDFDPGSNVVDVYVRYLRQKIGPGRIATVRGVGYRLVAPEDYTDAQG</sequence>
<dbReference type="FunFam" id="1.10.10.10:FF:000005">
    <property type="entry name" value="Two-component system response regulator"/>
    <property type="match status" value="1"/>
</dbReference>
<dbReference type="Gene3D" id="1.10.10.10">
    <property type="entry name" value="Winged helix-like DNA-binding domain superfamily/Winged helix DNA-binding domain"/>
    <property type="match status" value="1"/>
</dbReference>
<feature type="DNA-binding region" description="OmpR/PhoB-type" evidence="7">
    <location>
        <begin position="131"/>
        <end position="225"/>
    </location>
</feature>
<dbReference type="Pfam" id="PF00486">
    <property type="entry name" value="Trans_reg_C"/>
    <property type="match status" value="1"/>
</dbReference>
<dbReference type="SUPFAM" id="SSF52172">
    <property type="entry name" value="CheY-like"/>
    <property type="match status" value="1"/>
</dbReference>
<dbReference type="PROSITE" id="PS50110">
    <property type="entry name" value="RESPONSE_REGULATORY"/>
    <property type="match status" value="1"/>
</dbReference>
<evidence type="ECO:0000256" key="3">
    <source>
        <dbReference type="ARBA" id="ARBA00023015"/>
    </source>
</evidence>
<evidence type="ECO:0000256" key="7">
    <source>
        <dbReference type="PROSITE-ProRule" id="PRU01091"/>
    </source>
</evidence>
<evidence type="ECO:0000256" key="2">
    <source>
        <dbReference type="ARBA" id="ARBA00023012"/>
    </source>
</evidence>
<keyword evidence="11" id="KW-1185">Reference proteome</keyword>
<evidence type="ECO:0000313" key="10">
    <source>
        <dbReference type="EMBL" id="MBB4735651.1"/>
    </source>
</evidence>
<dbReference type="InterPro" id="IPR001867">
    <property type="entry name" value="OmpR/PhoB-type_DNA-bd"/>
</dbReference>
<comment type="caution">
    <text evidence="10">The sequence shown here is derived from an EMBL/GenBank/DDBJ whole genome shotgun (WGS) entry which is preliminary data.</text>
</comment>
<dbReference type="RefSeq" id="WP_184241379.1">
    <property type="nucleotide sequence ID" value="NZ_JACHNA010000001.1"/>
</dbReference>
<dbReference type="PANTHER" id="PTHR48111:SF38">
    <property type="entry name" value="TWO-COMPONENT RESPONSE REGULATOR"/>
    <property type="match status" value="1"/>
</dbReference>
<dbReference type="Gene3D" id="3.40.50.2300">
    <property type="match status" value="1"/>
</dbReference>
<feature type="domain" description="Response regulatory" evidence="8">
    <location>
        <begin position="3"/>
        <end position="117"/>
    </location>
</feature>
<dbReference type="InterPro" id="IPR001789">
    <property type="entry name" value="Sig_transdc_resp-reg_receiver"/>
</dbReference>
<dbReference type="InterPro" id="IPR039420">
    <property type="entry name" value="WalR-like"/>
</dbReference>
<evidence type="ECO:0000256" key="4">
    <source>
        <dbReference type="ARBA" id="ARBA00023125"/>
    </source>
</evidence>
<dbReference type="GO" id="GO:0000156">
    <property type="term" value="F:phosphorelay response regulator activity"/>
    <property type="evidence" value="ECO:0007669"/>
    <property type="project" value="TreeGrafter"/>
</dbReference>
<dbReference type="SUPFAM" id="SSF46894">
    <property type="entry name" value="C-terminal effector domain of the bipartite response regulators"/>
    <property type="match status" value="1"/>
</dbReference>
<keyword evidence="3" id="KW-0805">Transcription regulation</keyword>
<dbReference type="PROSITE" id="PS51755">
    <property type="entry name" value="OMPR_PHOB"/>
    <property type="match status" value="1"/>
</dbReference>
<name>A0A7W7GNZ9_9MICC</name>
<keyword evidence="5" id="KW-0804">Transcription</keyword>
<dbReference type="GO" id="GO:0006355">
    <property type="term" value="P:regulation of DNA-templated transcription"/>
    <property type="evidence" value="ECO:0007669"/>
    <property type="project" value="InterPro"/>
</dbReference>